<dbReference type="Pfam" id="PF00406">
    <property type="entry name" value="ADK"/>
    <property type="match status" value="1"/>
</dbReference>
<dbReference type="PANTHER" id="PTHR23359">
    <property type="entry name" value="NUCLEOTIDE KINASE"/>
    <property type="match status" value="1"/>
</dbReference>
<evidence type="ECO:0000256" key="2">
    <source>
        <dbReference type="ARBA" id="ARBA00022727"/>
    </source>
</evidence>
<feature type="binding site" evidence="5">
    <location>
        <position position="163"/>
    </location>
    <ligand>
        <name>ATP</name>
        <dbReference type="ChEBI" id="CHEBI:30616"/>
    </ligand>
</feature>
<comment type="pathway">
    <text evidence="5">Purine metabolism; AMP biosynthesis via salvage pathway; AMP from ADP: step 1/1.</text>
</comment>
<comment type="domain">
    <text evidence="5">Consists of three domains, a large central CORE domain and two small peripheral domains, NMPbind and LID, which undergo movements during catalysis. The LID domain closes over the site of phosphoryl transfer upon ATP binding. Assembling and dissambling the active center during each catalytic cycle provides an effective means to prevent ATP hydrolysis.</text>
</comment>
<dbReference type="GO" id="GO:0005524">
    <property type="term" value="F:ATP binding"/>
    <property type="evidence" value="ECO:0007669"/>
    <property type="project" value="UniProtKB-UniRule"/>
</dbReference>
<comment type="subunit">
    <text evidence="5 7">Monomer.</text>
</comment>
<dbReference type="AlphaFoldDB" id="A0A1G1VD32"/>
<keyword evidence="5 7" id="KW-0067">ATP-binding</keyword>
<dbReference type="EMBL" id="MHCC01000017">
    <property type="protein sequence ID" value="OGY13295.1"/>
    <property type="molecule type" value="Genomic_DNA"/>
</dbReference>
<comment type="caution">
    <text evidence="5">Lacks conserved residue(s) required for the propagation of feature annotation.</text>
</comment>
<feature type="binding site" evidence="5">
    <location>
        <begin position="59"/>
        <end position="61"/>
    </location>
    <ligand>
        <name>AMP</name>
        <dbReference type="ChEBI" id="CHEBI:456215"/>
    </ligand>
</feature>
<dbReference type="GO" id="GO:0044209">
    <property type="term" value="P:AMP salvage"/>
    <property type="evidence" value="ECO:0007669"/>
    <property type="project" value="UniProtKB-UniRule"/>
</dbReference>
<evidence type="ECO:0000256" key="1">
    <source>
        <dbReference type="ARBA" id="ARBA00022679"/>
    </source>
</evidence>
<feature type="region of interest" description="NMP" evidence="5">
    <location>
        <begin position="32"/>
        <end position="61"/>
    </location>
</feature>
<evidence type="ECO:0000256" key="7">
    <source>
        <dbReference type="RuleBase" id="RU003331"/>
    </source>
</evidence>
<comment type="subcellular location">
    <subcellularLocation>
        <location evidence="5 7">Cytoplasm</location>
    </subcellularLocation>
</comment>
<dbReference type="Proteomes" id="UP000178659">
    <property type="component" value="Unassembled WGS sequence"/>
</dbReference>
<dbReference type="UniPathway" id="UPA00588">
    <property type="reaction ID" value="UER00649"/>
</dbReference>
<comment type="caution">
    <text evidence="8">The sequence shown here is derived from an EMBL/GenBank/DDBJ whole genome shotgun (WGS) entry which is preliminary data.</text>
</comment>
<name>A0A1G1VD32_9BACT</name>
<reference evidence="8 9" key="1">
    <citation type="journal article" date="2016" name="Nat. Commun.">
        <title>Thousands of microbial genomes shed light on interconnected biogeochemical processes in an aquifer system.</title>
        <authorList>
            <person name="Anantharaman K."/>
            <person name="Brown C.T."/>
            <person name="Hug L.A."/>
            <person name="Sharon I."/>
            <person name="Castelle C.J."/>
            <person name="Probst A.J."/>
            <person name="Thomas B.C."/>
            <person name="Singh A."/>
            <person name="Wilkins M.J."/>
            <person name="Karaoz U."/>
            <person name="Brodie E.L."/>
            <person name="Williams K.H."/>
            <person name="Hubbard S.S."/>
            <person name="Banfield J.F."/>
        </authorList>
    </citation>
    <scope>NUCLEOTIDE SEQUENCE [LARGE SCALE GENOMIC DNA]</scope>
</reference>
<organism evidence="8 9">
    <name type="scientific">Candidatus Blackburnbacteria bacterium RIFCSPLOWO2_01_FULL_40_20</name>
    <dbReference type="NCBI Taxonomy" id="1797519"/>
    <lineage>
        <taxon>Bacteria</taxon>
        <taxon>Candidatus Blackburniibacteriota</taxon>
    </lineage>
</organism>
<proteinExistence type="inferred from homology"/>
<comment type="function">
    <text evidence="5">Catalyzes the reversible transfer of the terminal phosphate group between ATP and AMP. Plays an important role in cellular energy homeostasis and in adenine nucleotide metabolism.</text>
</comment>
<dbReference type="EC" id="2.7.4.3" evidence="5 7"/>
<dbReference type="InterPro" id="IPR027417">
    <property type="entry name" value="P-loop_NTPase"/>
</dbReference>
<dbReference type="Gene3D" id="3.40.50.300">
    <property type="entry name" value="P-loop containing nucleotide triphosphate hydrolases"/>
    <property type="match status" value="1"/>
</dbReference>
<dbReference type="SUPFAM" id="SSF52540">
    <property type="entry name" value="P-loop containing nucleoside triphosphate hydrolases"/>
    <property type="match status" value="1"/>
</dbReference>
<comment type="similarity">
    <text evidence="5 6">Belongs to the adenylate kinase family.</text>
</comment>
<feature type="binding site" evidence="5">
    <location>
        <begin position="12"/>
        <end position="17"/>
    </location>
    <ligand>
        <name>ATP</name>
        <dbReference type="ChEBI" id="CHEBI:30616"/>
    </ligand>
</feature>
<evidence type="ECO:0000256" key="5">
    <source>
        <dbReference type="HAMAP-Rule" id="MF_00235"/>
    </source>
</evidence>
<keyword evidence="1 5" id="KW-0808">Transferase</keyword>
<feature type="binding site" evidence="5">
    <location>
        <begin position="87"/>
        <end position="90"/>
    </location>
    <ligand>
        <name>AMP</name>
        <dbReference type="ChEBI" id="CHEBI:456215"/>
    </ligand>
</feature>
<dbReference type="CDD" id="cd01428">
    <property type="entry name" value="ADK"/>
    <property type="match status" value="1"/>
</dbReference>
<feature type="binding site" evidence="5">
    <location>
        <position position="135"/>
    </location>
    <ligand>
        <name>AMP</name>
        <dbReference type="ChEBI" id="CHEBI:456215"/>
    </ligand>
</feature>
<evidence type="ECO:0000313" key="8">
    <source>
        <dbReference type="EMBL" id="OGY13295.1"/>
    </source>
</evidence>
<keyword evidence="3 5" id="KW-0547">Nucleotide-binding</keyword>
<accession>A0A1G1VD32</accession>
<feature type="binding site" evidence="5">
    <location>
        <position position="122"/>
    </location>
    <ligand>
        <name>ATP</name>
        <dbReference type="ChEBI" id="CHEBI:30616"/>
    </ligand>
</feature>
<dbReference type="InterPro" id="IPR000850">
    <property type="entry name" value="Adenylat/UMP-CMP_kin"/>
</dbReference>
<protein>
    <recommendedName>
        <fullName evidence="5 7">Adenylate kinase</fullName>
        <shortName evidence="5">AK</shortName>
        <ecNumber evidence="5 7">2.7.4.3</ecNumber>
    </recommendedName>
    <alternativeName>
        <fullName evidence="5">ATP-AMP transphosphorylase</fullName>
    </alternativeName>
    <alternativeName>
        <fullName evidence="5">ATP:AMP phosphotransferase</fullName>
    </alternativeName>
    <alternativeName>
        <fullName evidence="5">Adenylate monophosphate kinase</fullName>
    </alternativeName>
</protein>
<dbReference type="GO" id="GO:0004017">
    <property type="term" value="F:AMP kinase activity"/>
    <property type="evidence" value="ECO:0007669"/>
    <property type="project" value="UniProtKB-UniRule"/>
</dbReference>
<evidence type="ECO:0000256" key="4">
    <source>
        <dbReference type="ARBA" id="ARBA00022777"/>
    </source>
</evidence>
<feature type="binding site" evidence="5">
    <location>
        <position position="124"/>
    </location>
    <ligand>
        <name>AMP</name>
        <dbReference type="ChEBI" id="CHEBI:456215"/>
    </ligand>
</feature>
<evidence type="ECO:0000313" key="9">
    <source>
        <dbReference type="Proteomes" id="UP000178659"/>
    </source>
</evidence>
<keyword evidence="2 5" id="KW-0545">Nucleotide biosynthesis</keyword>
<dbReference type="GO" id="GO:0005737">
    <property type="term" value="C:cytoplasm"/>
    <property type="evidence" value="ECO:0007669"/>
    <property type="project" value="UniProtKB-SubCell"/>
</dbReference>
<gene>
    <name evidence="5" type="primary">adk</name>
    <name evidence="8" type="ORF">A3A77_02595</name>
</gene>
<evidence type="ECO:0000256" key="6">
    <source>
        <dbReference type="RuleBase" id="RU003330"/>
    </source>
</evidence>
<sequence>MKNHIIILGPVGSGKSTQAKLLSDFLDVPTVSAGDVAYYASLGETPEAKIIKETMQRGDLLPDDIMYNLMTEHLGSGESSKEMIIDGFPRTLPEAEMFTWPVGRVIYIDVSDGEATKRLLARGRMDDKPDVIANRLNIYHKETEPVLEYYRSKEILLKINGDCSPEQVFEQIKGSFEENEN</sequence>
<dbReference type="PRINTS" id="PR00094">
    <property type="entry name" value="ADENYLTKNASE"/>
</dbReference>
<keyword evidence="5" id="KW-0963">Cytoplasm</keyword>
<evidence type="ECO:0000256" key="3">
    <source>
        <dbReference type="ARBA" id="ARBA00022741"/>
    </source>
</evidence>
<dbReference type="HAMAP" id="MF_00235">
    <property type="entry name" value="Adenylate_kinase_Adk"/>
    <property type="match status" value="1"/>
</dbReference>
<comment type="catalytic activity">
    <reaction evidence="5 7">
        <text>AMP + ATP = 2 ADP</text>
        <dbReference type="Rhea" id="RHEA:12973"/>
        <dbReference type="ChEBI" id="CHEBI:30616"/>
        <dbReference type="ChEBI" id="CHEBI:456215"/>
        <dbReference type="ChEBI" id="CHEBI:456216"/>
        <dbReference type="EC" id="2.7.4.3"/>
    </reaction>
</comment>
<keyword evidence="4 5" id="KW-0418">Kinase</keyword>